<reference evidence="2" key="2">
    <citation type="submission" date="2023-06" db="EMBL/GenBank/DDBJ databases">
        <authorList>
            <consortium name="Lawrence Berkeley National Laboratory"/>
            <person name="Haridas S."/>
            <person name="Hensen N."/>
            <person name="Bonometti L."/>
            <person name="Westerberg I."/>
            <person name="Brannstrom I.O."/>
            <person name="Guillou S."/>
            <person name="Cros-Aarteil S."/>
            <person name="Calhoun S."/>
            <person name="Kuo A."/>
            <person name="Mondo S."/>
            <person name="Pangilinan J."/>
            <person name="Riley R."/>
            <person name="Labutti K."/>
            <person name="Andreopoulos B."/>
            <person name="Lipzen A."/>
            <person name="Chen C."/>
            <person name="Yanf M."/>
            <person name="Daum C."/>
            <person name="Ng V."/>
            <person name="Clum A."/>
            <person name="Steindorff A."/>
            <person name="Ohm R."/>
            <person name="Martin F."/>
            <person name="Silar P."/>
            <person name="Natvig D."/>
            <person name="Lalanne C."/>
            <person name="Gautier V."/>
            <person name="Ament-Velasquez S.L."/>
            <person name="Kruys A."/>
            <person name="Hutchinson M.I."/>
            <person name="Powell A.J."/>
            <person name="Barry K."/>
            <person name="Miller A.N."/>
            <person name="Grigoriev I.V."/>
            <person name="Debuchy R."/>
            <person name="Gladieux P."/>
            <person name="Thoren M.H."/>
            <person name="Johannesson H."/>
        </authorList>
    </citation>
    <scope>NUCLEOTIDE SEQUENCE</scope>
    <source>
        <strain evidence="2">CBS 118394</strain>
    </source>
</reference>
<feature type="region of interest" description="Disordered" evidence="1">
    <location>
        <begin position="277"/>
        <end position="611"/>
    </location>
</feature>
<feature type="region of interest" description="Disordered" evidence="1">
    <location>
        <begin position="152"/>
        <end position="239"/>
    </location>
</feature>
<evidence type="ECO:0000313" key="3">
    <source>
        <dbReference type="Proteomes" id="UP001283341"/>
    </source>
</evidence>
<dbReference type="EMBL" id="JAUEDM010000002">
    <property type="protein sequence ID" value="KAK3326163.1"/>
    <property type="molecule type" value="Genomic_DNA"/>
</dbReference>
<proteinExistence type="predicted"/>
<evidence type="ECO:0000313" key="2">
    <source>
        <dbReference type="EMBL" id="KAK3326163.1"/>
    </source>
</evidence>
<feature type="compositionally biased region" description="Pro residues" evidence="1">
    <location>
        <begin position="184"/>
        <end position="197"/>
    </location>
</feature>
<evidence type="ECO:0000256" key="1">
    <source>
        <dbReference type="SAM" id="MobiDB-lite"/>
    </source>
</evidence>
<protein>
    <submittedName>
        <fullName evidence="2">Uncharacterized protein</fullName>
    </submittedName>
</protein>
<sequence length="742" mass="80640">MSRYKGPDLVEATAMAAVAADAAEVRDIMERQGEAVIPRWLIPRRVREFVPLWFCRFLYRLVLSGRSERGKQLVFDVAEANILGMLSFALYACPDRLKWAGRPLVSFVCLGFNMLIFFPRLCAKVLPKLWELVLHVSGCLFVYARANPLPVGSRNYQDDPQPPPPPLEDPQTPPGNPQSLLWSPQPPRQNPQPPLGKPQPHLWSPQPPRVNPQQSPENQLPSDDWEEPPLGPPSPPTALPDPLFNVYELAAFQNFFTTIDRSAVDLDSLTGQIAGISGGTLPQGNGQNGHNGLHGPPGPPSGSGPASPDHDFVASTAEEIPDVPAWPPAQVRSEPPSPDHDSVASTAQEIPDVPATPLPPPVHKRVSILQAQEALATARARAAEVPAPNLKYPRLLPTNRPTVREKVDKVSRWLGETPSSSVSDAPPVTPSVRLPPHPLPANPAPVSGDLQTSPVPTEQKSLGARPSASAASYSVVRASGVPDERKPPRLATFTLYRPPRPSPLGSSPPAPPQPGFAELAERPSQLVLLPPASPVTQSFQGSADSSRGKGKASDSVIIEGFPPQLQRQRPWDMPAFGFEEEDEDSGGPSTSLDTARTKRKNVVADDDEDFGPRGPAAFFKFDLAADEEAKGSGGPSTSLDTARMKRKNVVADDIADFRLDERPNKTRRVSSNRRRISVDGSDSKDAGNPAPTTYENLCVRMVTAFEKLVDVIYEGSQSRVDKGKRQEKAEDDNEESDYTWRL</sequence>
<dbReference type="PRINTS" id="PR01217">
    <property type="entry name" value="PRICHEXTENSN"/>
</dbReference>
<dbReference type="AlphaFoldDB" id="A0AAE0MC11"/>
<feature type="compositionally biased region" description="Pro residues" evidence="1">
    <location>
        <begin position="229"/>
        <end position="239"/>
    </location>
</feature>
<feature type="compositionally biased region" description="Polar residues" evidence="1">
    <location>
        <begin position="534"/>
        <end position="545"/>
    </location>
</feature>
<name>A0AAE0MC11_9PEZI</name>
<keyword evidence="3" id="KW-1185">Reference proteome</keyword>
<reference evidence="2" key="1">
    <citation type="journal article" date="2023" name="Mol. Phylogenet. Evol.">
        <title>Genome-scale phylogeny and comparative genomics of the fungal order Sordariales.</title>
        <authorList>
            <person name="Hensen N."/>
            <person name="Bonometti L."/>
            <person name="Westerberg I."/>
            <person name="Brannstrom I.O."/>
            <person name="Guillou S."/>
            <person name="Cros-Aarteil S."/>
            <person name="Calhoun S."/>
            <person name="Haridas S."/>
            <person name="Kuo A."/>
            <person name="Mondo S."/>
            <person name="Pangilinan J."/>
            <person name="Riley R."/>
            <person name="LaButti K."/>
            <person name="Andreopoulos B."/>
            <person name="Lipzen A."/>
            <person name="Chen C."/>
            <person name="Yan M."/>
            <person name="Daum C."/>
            <person name="Ng V."/>
            <person name="Clum A."/>
            <person name="Steindorff A."/>
            <person name="Ohm R.A."/>
            <person name="Martin F."/>
            <person name="Silar P."/>
            <person name="Natvig D.O."/>
            <person name="Lalanne C."/>
            <person name="Gautier V."/>
            <person name="Ament-Velasquez S.L."/>
            <person name="Kruys A."/>
            <person name="Hutchinson M.I."/>
            <person name="Powell A.J."/>
            <person name="Barry K."/>
            <person name="Miller A.N."/>
            <person name="Grigoriev I.V."/>
            <person name="Debuchy R."/>
            <person name="Gladieux P."/>
            <person name="Hiltunen Thoren M."/>
            <person name="Johannesson H."/>
        </authorList>
    </citation>
    <scope>NUCLEOTIDE SEQUENCE</scope>
    <source>
        <strain evidence="2">CBS 118394</strain>
    </source>
</reference>
<feature type="compositionally biased region" description="Polar residues" evidence="1">
    <location>
        <begin position="449"/>
        <end position="460"/>
    </location>
</feature>
<feature type="compositionally biased region" description="Basic and acidic residues" evidence="1">
    <location>
        <begin position="402"/>
        <end position="411"/>
    </location>
</feature>
<feature type="compositionally biased region" description="Basic and acidic residues" evidence="1">
    <location>
        <begin position="719"/>
        <end position="728"/>
    </location>
</feature>
<feature type="compositionally biased region" description="Acidic residues" evidence="1">
    <location>
        <begin position="729"/>
        <end position="742"/>
    </location>
</feature>
<feature type="compositionally biased region" description="Low complexity" evidence="1">
    <location>
        <begin position="464"/>
        <end position="479"/>
    </location>
</feature>
<accession>A0AAE0MC11</accession>
<feature type="region of interest" description="Disordered" evidence="1">
    <location>
        <begin position="662"/>
        <end position="692"/>
    </location>
</feature>
<comment type="caution">
    <text evidence="2">The sequence shown here is derived from an EMBL/GenBank/DDBJ whole genome shotgun (WGS) entry which is preliminary data.</text>
</comment>
<dbReference type="Proteomes" id="UP001283341">
    <property type="component" value="Unassembled WGS sequence"/>
</dbReference>
<feature type="compositionally biased region" description="Pro residues" evidence="1">
    <location>
        <begin position="427"/>
        <end position="443"/>
    </location>
</feature>
<feature type="compositionally biased region" description="Polar residues" evidence="1">
    <location>
        <begin position="211"/>
        <end position="221"/>
    </location>
</feature>
<feature type="compositionally biased region" description="Low complexity" evidence="1">
    <location>
        <begin position="369"/>
        <end position="388"/>
    </location>
</feature>
<feature type="compositionally biased region" description="Pro residues" evidence="1">
    <location>
        <begin position="160"/>
        <end position="176"/>
    </location>
</feature>
<feature type="compositionally biased region" description="Low complexity" evidence="1">
    <location>
        <begin position="282"/>
        <end position="294"/>
    </location>
</feature>
<feature type="region of interest" description="Disordered" evidence="1">
    <location>
        <begin position="716"/>
        <end position="742"/>
    </location>
</feature>
<feature type="compositionally biased region" description="Basic residues" evidence="1">
    <location>
        <begin position="665"/>
        <end position="675"/>
    </location>
</feature>
<feature type="compositionally biased region" description="Pro residues" evidence="1">
    <location>
        <begin position="498"/>
        <end position="514"/>
    </location>
</feature>
<organism evidence="2 3">
    <name type="scientific">Apodospora peruviana</name>
    <dbReference type="NCBI Taxonomy" id="516989"/>
    <lineage>
        <taxon>Eukaryota</taxon>
        <taxon>Fungi</taxon>
        <taxon>Dikarya</taxon>
        <taxon>Ascomycota</taxon>
        <taxon>Pezizomycotina</taxon>
        <taxon>Sordariomycetes</taxon>
        <taxon>Sordariomycetidae</taxon>
        <taxon>Sordariales</taxon>
        <taxon>Lasiosphaeriaceae</taxon>
        <taxon>Apodospora</taxon>
    </lineage>
</organism>
<gene>
    <name evidence="2" type="ORF">B0H66DRAFT_637473</name>
</gene>